<organism evidence="1 2">
    <name type="scientific">Schistosoma margrebowiei</name>
    <dbReference type="NCBI Taxonomy" id="48269"/>
    <lineage>
        <taxon>Eukaryota</taxon>
        <taxon>Metazoa</taxon>
        <taxon>Spiralia</taxon>
        <taxon>Lophotrochozoa</taxon>
        <taxon>Platyhelminthes</taxon>
        <taxon>Trematoda</taxon>
        <taxon>Digenea</taxon>
        <taxon>Strigeidida</taxon>
        <taxon>Schistosomatoidea</taxon>
        <taxon>Schistosomatidae</taxon>
        <taxon>Schistosoma</taxon>
    </lineage>
</organism>
<evidence type="ECO:0000313" key="2">
    <source>
        <dbReference type="Proteomes" id="UP000277204"/>
    </source>
</evidence>
<dbReference type="GO" id="GO:0031267">
    <property type="term" value="F:small GTPase binding"/>
    <property type="evidence" value="ECO:0007669"/>
    <property type="project" value="InterPro"/>
</dbReference>
<dbReference type="PANTHER" id="PTHR45905">
    <property type="entry name" value="GOLGI-LOCALIZED, GAMMA-ADAPTIN EAR CONTAINING, ARF BINDING PROTEIN"/>
    <property type="match status" value="1"/>
</dbReference>
<dbReference type="SUPFAM" id="SSF49348">
    <property type="entry name" value="Clathrin adaptor appendage domain"/>
    <property type="match status" value="1"/>
</dbReference>
<gene>
    <name evidence="1" type="ORF">SMRZ_LOCUS12716</name>
</gene>
<name>A0A183M9J1_9TREM</name>
<dbReference type="InterPro" id="IPR027422">
    <property type="entry name" value="GGA1-3"/>
</dbReference>
<dbReference type="InterPro" id="IPR008153">
    <property type="entry name" value="GAE_dom"/>
</dbReference>
<dbReference type="PROSITE" id="PS50180">
    <property type="entry name" value="GAE"/>
    <property type="match status" value="1"/>
</dbReference>
<dbReference type="GO" id="GO:0006886">
    <property type="term" value="P:intracellular protein transport"/>
    <property type="evidence" value="ECO:0007669"/>
    <property type="project" value="InterPro"/>
</dbReference>
<protein>
    <submittedName>
        <fullName evidence="1">Uncharacterized protein</fullName>
    </submittedName>
</protein>
<dbReference type="InterPro" id="IPR013041">
    <property type="entry name" value="Clathrin_app_Ig-like_sf"/>
</dbReference>
<dbReference type="PANTHER" id="PTHR45905:SF1">
    <property type="entry name" value="GOLGI-LOCALIZED, GAMMA-ADAPTIN EAR CONTAINING, ARF BINDING PROTEIN"/>
    <property type="match status" value="1"/>
</dbReference>
<accession>A0A183M9J1</accession>
<proteinExistence type="predicted"/>
<evidence type="ECO:0000313" key="1">
    <source>
        <dbReference type="EMBL" id="VDP01756.1"/>
    </source>
</evidence>
<dbReference type="Gene3D" id="2.60.40.1230">
    <property type="match status" value="1"/>
</dbReference>
<dbReference type="EMBL" id="UZAI01008337">
    <property type="protein sequence ID" value="VDP01756.1"/>
    <property type="molecule type" value="Genomic_DNA"/>
</dbReference>
<dbReference type="AlphaFoldDB" id="A0A183M9J1"/>
<dbReference type="Proteomes" id="UP000277204">
    <property type="component" value="Unassembled WGS sequence"/>
</dbReference>
<reference evidence="1 2" key="1">
    <citation type="submission" date="2018-11" db="EMBL/GenBank/DDBJ databases">
        <authorList>
            <consortium name="Pathogen Informatics"/>
        </authorList>
    </citation>
    <scope>NUCLEOTIDE SEQUENCE [LARGE SCALE GENOMIC DNA]</scope>
    <source>
        <strain evidence="1 2">Zambia</strain>
    </source>
</reference>
<sequence>MVAGDQRLVHTPFVPSGYWSPCAPLVCDPVKAPDVRFSSSHFRKQHPRREKAMSRTSLAEAVTVSKSKISSIRTTNALTDTNLSILLANNSPSKIKPDDDADDDNTSLCINDVVVSMNNTPTSNNHKVEEVTQSEVTTQSVIDLKSFDIQLSSVQPHSVHKTPLTLYPTDISQKNDSDDNTYNIQLTLHYANNKPHPEVMVFVAVISSRNVLPITEINVRFGVEKPFKIRQLIASGQNLPSYTTFLPPASISQVLLIYNPSKLVS</sequence>
<dbReference type="GO" id="GO:0006893">
    <property type="term" value="P:Golgi to plasma membrane transport"/>
    <property type="evidence" value="ECO:0007669"/>
    <property type="project" value="TreeGrafter"/>
</dbReference>
<keyword evidence="2" id="KW-1185">Reference proteome</keyword>
<dbReference type="STRING" id="48269.A0A183M9J1"/>
<dbReference type="GO" id="GO:0034394">
    <property type="term" value="P:protein localization to cell surface"/>
    <property type="evidence" value="ECO:0007669"/>
    <property type="project" value="TreeGrafter"/>
</dbReference>
<dbReference type="GO" id="GO:0005802">
    <property type="term" value="C:trans-Golgi network"/>
    <property type="evidence" value="ECO:0007669"/>
    <property type="project" value="InterPro"/>
</dbReference>